<dbReference type="AlphaFoldDB" id="A0A6P6D983"/>
<dbReference type="FunCoup" id="A0A6P6D983">
    <property type="interactions" value="469"/>
</dbReference>
<evidence type="ECO:0000259" key="3">
    <source>
        <dbReference type="PROSITE" id="PS51080"/>
    </source>
</evidence>
<dbReference type="GO" id="GO:0060271">
    <property type="term" value="P:cilium assembly"/>
    <property type="evidence" value="ECO:0007669"/>
    <property type="project" value="TreeGrafter"/>
</dbReference>
<dbReference type="OrthoDB" id="9836442at2759"/>
<dbReference type="SUPFAM" id="SSF57997">
    <property type="entry name" value="Tropomyosin"/>
    <property type="match status" value="1"/>
</dbReference>
<dbReference type="GO" id="GO:0005634">
    <property type="term" value="C:nucleus"/>
    <property type="evidence" value="ECO:0007669"/>
    <property type="project" value="InterPro"/>
</dbReference>
<dbReference type="RefSeq" id="XP_023556646.1">
    <property type="nucleotide sequence ID" value="XM_023700878.1"/>
</dbReference>
<dbReference type="GO" id="GO:0005874">
    <property type="term" value="C:microtubule"/>
    <property type="evidence" value="ECO:0007669"/>
    <property type="project" value="TreeGrafter"/>
</dbReference>
<feature type="coiled-coil region" evidence="1">
    <location>
        <begin position="455"/>
        <end position="503"/>
    </location>
</feature>
<dbReference type="CTD" id="27185"/>
<organism evidence="4 5">
    <name type="scientific">Octodon degus</name>
    <name type="common">Degu</name>
    <name type="synonym">Sciurus degus</name>
    <dbReference type="NCBI Taxonomy" id="10160"/>
    <lineage>
        <taxon>Eukaryota</taxon>
        <taxon>Metazoa</taxon>
        <taxon>Chordata</taxon>
        <taxon>Craniata</taxon>
        <taxon>Vertebrata</taxon>
        <taxon>Euteleostomi</taxon>
        <taxon>Mammalia</taxon>
        <taxon>Eutheria</taxon>
        <taxon>Euarchontoglires</taxon>
        <taxon>Glires</taxon>
        <taxon>Rodentia</taxon>
        <taxon>Hystricomorpha</taxon>
        <taxon>Octodontidae</taxon>
        <taxon>Octodon</taxon>
    </lineage>
</organism>
<evidence type="ECO:0000313" key="5">
    <source>
        <dbReference type="RefSeq" id="XP_023556646.1"/>
    </source>
</evidence>
<feature type="coiled-coil region" evidence="1">
    <location>
        <begin position="374"/>
        <end position="401"/>
    </location>
</feature>
<dbReference type="GeneID" id="101588670"/>
<feature type="region of interest" description="Disordered" evidence="2">
    <location>
        <begin position="152"/>
        <end position="194"/>
    </location>
</feature>
<dbReference type="PANTHER" id="PTHR14332:SF3">
    <property type="entry name" value="DISRUPTED IN SCHIZOPHRENIA 1 PROTEIN"/>
    <property type="match status" value="1"/>
</dbReference>
<reference evidence="5" key="1">
    <citation type="submission" date="2025-08" db="UniProtKB">
        <authorList>
            <consortium name="RefSeq"/>
        </authorList>
    </citation>
    <scope>IDENTIFICATION</scope>
</reference>
<sequence>MPGGGSRGVPASGGGHCAGGRECSARAACHRRRRLARRPGYMRSIPGPGIRFLPAVADTTFCVPGGVSGEESHHSASGAGHCALGLSGQCQGPSSKCPACKSSPAPTVVSVGHLNQAQTSVSRASGAPVHFGIQLRTGTRLMDRLCSSGDTGLRQERLSVDSGKTPVTSQDTACNGGAGGAHATDSSAPAEASGHHCRVQRGLFTPPAPSGPHEAFASRFSFIQLSLSSAGKHGEAERCPPSREAECPHESCANIGAVPSSSDRPHGDPGYLSGSFYPAATRGSTDLAQEEGSSLCPEWDLLSSLDLDAGSSLGPTLPGCCGDRGCNSGDAHGWDALLRRCEPVLHDCLQSGLRQLEATTLKLKLQKLQQKAIGDDDYDQAEMLRQRLEDLEQERGHLAVVLPSLQPAISSFLGYLVTQAQATLHRATQPAGSDCVPAPLGSQCQAPEPMVQGSLHEAHARRDSLLQEKQQLQKEVEALQERMSALEAKDQQLRREIEEQERELQWEHCGLGTLVAQLPRDQLQEVTEALRDTMASANQIPFHAEPPEAVRSLRERIKVLNLSLKEITSKVSMGEKLCSTLRRRVSDLETQLLALLEAKMLAISGSHFCMAKDLTEQIRTLTSEREGLEPILGRLWALRSRTAGELASVVEDYSRLAQELQHQETVHKANVKENTVKYMEMLEGKLLSCKCLLLGRVWEADLEACRLLVQSLTIEDEQQMDGTGAAAWMATLASPSRPSSEDGRKSPVQASHGCSAPLTTCAPCRRGEWKQESYILSAELGEKCEAIGKKILHLEDQLHTAIHSRDEDLIQSLKGQLQMVKETLQAMFLQLQPAKEVGGGEAGAAAQQLHPGKYSPEGAREGDGLCVTRMDSLVADVPSLIMETEPRVSQQEAGPFYSLE</sequence>
<dbReference type="InterPro" id="IPR020604">
    <property type="entry name" value="CTF/NFI_DNA-bd-dom"/>
</dbReference>
<dbReference type="GO" id="GO:0005815">
    <property type="term" value="C:microtubule organizing center"/>
    <property type="evidence" value="ECO:0007669"/>
    <property type="project" value="TreeGrafter"/>
</dbReference>
<proteinExistence type="predicted"/>
<accession>A0A6P6D983</accession>
<dbReference type="GO" id="GO:0045111">
    <property type="term" value="C:intermediate filament cytoskeleton"/>
    <property type="evidence" value="ECO:0007669"/>
    <property type="project" value="TreeGrafter"/>
</dbReference>
<evidence type="ECO:0000313" key="4">
    <source>
        <dbReference type="Proteomes" id="UP000515203"/>
    </source>
</evidence>
<keyword evidence="4" id="KW-1185">Reference proteome</keyword>
<dbReference type="PANTHER" id="PTHR14332">
    <property type="entry name" value="DISRUPTED IN SCHIZOPHRENIA 1 PROTEIN"/>
    <property type="match status" value="1"/>
</dbReference>
<gene>
    <name evidence="5" type="primary">Disc1</name>
</gene>
<keyword evidence="1" id="KW-0175">Coiled coil</keyword>
<dbReference type="Proteomes" id="UP000515203">
    <property type="component" value="Unplaced"/>
</dbReference>
<evidence type="ECO:0000256" key="2">
    <source>
        <dbReference type="SAM" id="MobiDB-lite"/>
    </source>
</evidence>
<feature type="region of interest" description="Disordered" evidence="2">
    <location>
        <begin position="1"/>
        <end position="21"/>
    </location>
</feature>
<name>A0A6P6D983_OCTDE</name>
<dbReference type="PROSITE" id="PS51080">
    <property type="entry name" value="CTF_NFI_2"/>
    <property type="match status" value="1"/>
</dbReference>
<feature type="region of interest" description="Disordered" evidence="2">
    <location>
        <begin position="734"/>
        <end position="753"/>
    </location>
</feature>
<feature type="compositionally biased region" description="Gly residues" evidence="2">
    <location>
        <begin position="1"/>
        <end position="18"/>
    </location>
</feature>
<evidence type="ECO:0000256" key="1">
    <source>
        <dbReference type="SAM" id="Coils"/>
    </source>
</evidence>
<feature type="domain" description="CTF/NF-I" evidence="3">
    <location>
        <begin position="436"/>
        <end position="629"/>
    </location>
</feature>
<dbReference type="GO" id="GO:0001764">
    <property type="term" value="P:neuron migration"/>
    <property type="evidence" value="ECO:0007669"/>
    <property type="project" value="TreeGrafter"/>
</dbReference>
<dbReference type="InterPro" id="IPR026081">
    <property type="entry name" value="DISC1"/>
</dbReference>
<protein>
    <submittedName>
        <fullName evidence="5">Disrupted in schizophrenia 1 protein</fullName>
    </submittedName>
</protein>
<dbReference type="GO" id="GO:0003700">
    <property type="term" value="F:DNA-binding transcription factor activity"/>
    <property type="evidence" value="ECO:0007669"/>
    <property type="project" value="InterPro"/>
</dbReference>
<dbReference type="InParanoid" id="A0A6P6D983"/>